<organism evidence="4 5">
    <name type="scientific">Dactylosporangium salmoneum</name>
    <dbReference type="NCBI Taxonomy" id="53361"/>
    <lineage>
        <taxon>Bacteria</taxon>
        <taxon>Bacillati</taxon>
        <taxon>Actinomycetota</taxon>
        <taxon>Actinomycetes</taxon>
        <taxon>Micromonosporales</taxon>
        <taxon>Micromonosporaceae</taxon>
        <taxon>Dactylosporangium</taxon>
    </lineage>
</organism>
<sequence length="427" mass="44532">MPPNWGETPEVRFAARLQSSMLVVVYRGVVMAKAGQAGRALVALAIALVAAVSVAACGSPSNNAEPTGAASGGSDPHAGHVSAPPAAPLRAGERFQALSMPAAYTPQAPNGGTDEYRCFLIDPKLTRTAYLTGSQFLPQNAAIVHHAIFFRIAPEAADQARKLDADSPGEGWTCFGDSGVRGDAWVASWAPGANETLLAPNLGYPMPPGSMMVMQVHYNLLATGGRPGGSDQSSIRLRLNDDTAMTPLRTSLLPAPIELPCAASESGPLCDRTAAVADVGKRFGADIGGMEDELVEQCYKGSPPVAGVTQHCDHPVPQAATVYAVAGHMHLLGRSIKIELNPGTAGARTLLDVPNYNFDDQAIHPLDPPVALHPGDTLRVTCTHDAGLRGLLPQLKGTAPRYVVWGDGTSDEMCLGLVVMTAASRGN</sequence>
<comment type="caution">
    <text evidence="4">The sequence shown here is derived from an EMBL/GenBank/DDBJ whole genome shotgun (WGS) entry which is preliminary data.</text>
</comment>
<dbReference type="InterPro" id="IPR024548">
    <property type="entry name" value="Cu2_monoox_C"/>
</dbReference>
<gene>
    <name evidence="4" type="ORF">GCM10010170_091100</name>
</gene>
<dbReference type="InterPro" id="IPR000945">
    <property type="entry name" value="DBH-like"/>
</dbReference>
<evidence type="ECO:0000313" key="4">
    <source>
        <dbReference type="EMBL" id="GAA2382699.1"/>
    </source>
</evidence>
<dbReference type="InterPro" id="IPR014784">
    <property type="entry name" value="Cu2_ascorb_mOase-like_C"/>
</dbReference>
<keyword evidence="5" id="KW-1185">Reference proteome</keyword>
<evidence type="ECO:0000259" key="3">
    <source>
        <dbReference type="Pfam" id="PF03712"/>
    </source>
</evidence>
<keyword evidence="1" id="KW-1015">Disulfide bond</keyword>
<evidence type="ECO:0000256" key="2">
    <source>
        <dbReference type="SAM" id="MobiDB-lite"/>
    </source>
</evidence>
<evidence type="ECO:0000256" key="1">
    <source>
        <dbReference type="ARBA" id="ARBA00023157"/>
    </source>
</evidence>
<proteinExistence type="predicted"/>
<dbReference type="Gene3D" id="2.60.120.310">
    <property type="entry name" value="Copper type II, ascorbate-dependent monooxygenase, N-terminal domain"/>
    <property type="match status" value="1"/>
</dbReference>
<feature type="domain" description="Copper type II ascorbate-dependent monooxygenase C-terminal" evidence="3">
    <location>
        <begin position="314"/>
        <end position="416"/>
    </location>
</feature>
<dbReference type="SUPFAM" id="SSF49742">
    <property type="entry name" value="PHM/PNGase F"/>
    <property type="match status" value="2"/>
</dbReference>
<dbReference type="Gene3D" id="2.60.120.230">
    <property type="match status" value="1"/>
</dbReference>
<accession>A0ABN3HKV8</accession>
<evidence type="ECO:0000313" key="5">
    <source>
        <dbReference type="Proteomes" id="UP001501444"/>
    </source>
</evidence>
<dbReference type="InterPro" id="IPR036939">
    <property type="entry name" value="Cu2_ascorb_mOase_N_sf"/>
</dbReference>
<dbReference type="Pfam" id="PF03712">
    <property type="entry name" value="Cu2_monoox_C"/>
    <property type="match status" value="1"/>
</dbReference>
<protein>
    <recommendedName>
        <fullName evidence="3">Copper type II ascorbate-dependent monooxygenase C-terminal domain-containing protein</fullName>
    </recommendedName>
</protein>
<reference evidence="4 5" key="1">
    <citation type="journal article" date="2019" name="Int. J. Syst. Evol. Microbiol.">
        <title>The Global Catalogue of Microorganisms (GCM) 10K type strain sequencing project: providing services to taxonomists for standard genome sequencing and annotation.</title>
        <authorList>
            <consortium name="The Broad Institute Genomics Platform"/>
            <consortium name="The Broad Institute Genome Sequencing Center for Infectious Disease"/>
            <person name="Wu L."/>
            <person name="Ma J."/>
        </authorList>
    </citation>
    <scope>NUCLEOTIDE SEQUENCE [LARGE SCALE GENOMIC DNA]</scope>
    <source>
        <strain evidence="4 5">JCM 3272</strain>
    </source>
</reference>
<dbReference type="PANTHER" id="PTHR10157">
    <property type="entry name" value="DOPAMINE BETA HYDROXYLASE RELATED"/>
    <property type="match status" value="1"/>
</dbReference>
<dbReference type="EMBL" id="BAAARV010000093">
    <property type="protein sequence ID" value="GAA2382699.1"/>
    <property type="molecule type" value="Genomic_DNA"/>
</dbReference>
<dbReference type="Proteomes" id="UP001501444">
    <property type="component" value="Unassembled WGS sequence"/>
</dbReference>
<dbReference type="PANTHER" id="PTHR10157:SF23">
    <property type="entry name" value="MOXD1 HOMOLOG 1"/>
    <property type="match status" value="1"/>
</dbReference>
<name>A0ABN3HKV8_9ACTN</name>
<feature type="region of interest" description="Disordered" evidence="2">
    <location>
        <begin position="61"/>
        <end position="86"/>
    </location>
</feature>
<dbReference type="InterPro" id="IPR008977">
    <property type="entry name" value="PHM/PNGase_F_dom_sf"/>
</dbReference>